<dbReference type="EnsemblPlants" id="OB02G30110.1">
    <property type="protein sequence ID" value="OB02G30110.1"/>
    <property type="gene ID" value="OB02G30110"/>
</dbReference>
<proteinExistence type="predicted"/>
<evidence type="ECO:0000313" key="2">
    <source>
        <dbReference type="EnsemblPlants" id="OB02G30110.1"/>
    </source>
</evidence>
<evidence type="ECO:0000256" key="1">
    <source>
        <dbReference type="SAM" id="MobiDB-lite"/>
    </source>
</evidence>
<sequence length="171" mass="17672">MVTELGGRVSAVDLGGGSSGALGAAEVNANLVGCELRGFNLSRLLDLMHDKLITELDDISHFALDVLQHKQQLSKLRLTENSYQTPLYASCARKKHRKCSLTLCDFSFLSYNVNLVQVNGGAATDAVSTIQTSGGTATVAVAQAADPPAAADGAFHPTTPTGTGGSGGPQI</sequence>
<dbReference type="Proteomes" id="UP000006038">
    <property type="component" value="Unassembled WGS sequence"/>
</dbReference>
<reference evidence="2" key="1">
    <citation type="submission" date="2013-04" db="UniProtKB">
        <authorList>
            <consortium name="EnsemblPlants"/>
        </authorList>
    </citation>
    <scope>IDENTIFICATION</scope>
</reference>
<name>J3LEE4_ORYBR</name>
<evidence type="ECO:0000313" key="3">
    <source>
        <dbReference type="Proteomes" id="UP000006038"/>
    </source>
</evidence>
<dbReference type="HOGENOM" id="CLU_1565270_0_0_1"/>
<keyword evidence="3" id="KW-1185">Reference proteome</keyword>
<dbReference type="Gramene" id="OB02G30110.1">
    <property type="protein sequence ID" value="OB02G30110.1"/>
    <property type="gene ID" value="OB02G30110"/>
</dbReference>
<feature type="compositionally biased region" description="Low complexity" evidence="1">
    <location>
        <begin position="149"/>
        <end position="161"/>
    </location>
</feature>
<feature type="region of interest" description="Disordered" evidence="1">
    <location>
        <begin position="149"/>
        <end position="171"/>
    </location>
</feature>
<accession>J3LEE4</accession>
<protein>
    <submittedName>
        <fullName evidence="2">Uncharacterized protein</fullName>
    </submittedName>
</protein>
<feature type="compositionally biased region" description="Gly residues" evidence="1">
    <location>
        <begin position="162"/>
        <end position="171"/>
    </location>
</feature>
<organism evidence="2">
    <name type="scientific">Oryza brachyantha</name>
    <name type="common">malo sina</name>
    <dbReference type="NCBI Taxonomy" id="4533"/>
    <lineage>
        <taxon>Eukaryota</taxon>
        <taxon>Viridiplantae</taxon>
        <taxon>Streptophyta</taxon>
        <taxon>Embryophyta</taxon>
        <taxon>Tracheophyta</taxon>
        <taxon>Spermatophyta</taxon>
        <taxon>Magnoliopsida</taxon>
        <taxon>Liliopsida</taxon>
        <taxon>Poales</taxon>
        <taxon>Poaceae</taxon>
        <taxon>BOP clade</taxon>
        <taxon>Oryzoideae</taxon>
        <taxon>Oryzeae</taxon>
        <taxon>Oryzinae</taxon>
        <taxon>Oryza</taxon>
    </lineage>
</organism>
<dbReference type="AlphaFoldDB" id="J3LEE4"/>